<dbReference type="Proteomes" id="UP000738376">
    <property type="component" value="Unassembled WGS sequence"/>
</dbReference>
<dbReference type="GO" id="GO:0004674">
    <property type="term" value="F:protein serine/threonine kinase activity"/>
    <property type="evidence" value="ECO:0007669"/>
    <property type="project" value="UniProtKB-KW"/>
</dbReference>
<comment type="catalytic activity">
    <reaction evidence="7">
        <text>L-threonyl-[protein] + ATP = O-phospho-L-threonyl-[protein] + ADP + H(+)</text>
        <dbReference type="Rhea" id="RHEA:46608"/>
        <dbReference type="Rhea" id="RHEA-COMP:11060"/>
        <dbReference type="Rhea" id="RHEA-COMP:11605"/>
        <dbReference type="ChEBI" id="CHEBI:15378"/>
        <dbReference type="ChEBI" id="CHEBI:30013"/>
        <dbReference type="ChEBI" id="CHEBI:30616"/>
        <dbReference type="ChEBI" id="CHEBI:61977"/>
        <dbReference type="ChEBI" id="CHEBI:456216"/>
        <dbReference type="EC" id="2.7.11.1"/>
    </reaction>
</comment>
<evidence type="ECO:0000256" key="7">
    <source>
        <dbReference type="ARBA" id="ARBA00047899"/>
    </source>
</evidence>
<evidence type="ECO:0000259" key="10">
    <source>
        <dbReference type="PROSITE" id="PS50011"/>
    </source>
</evidence>
<reference evidence="11 12" key="1">
    <citation type="submission" date="2020-03" db="EMBL/GenBank/DDBJ databases">
        <title>Draft Genome Sequence of 2-Methylisoborneol Producing Pseudanabaena yagii Strain GIHE-NHR1 Isolated from North Han River in South Korea.</title>
        <authorList>
            <person name="Jeong J."/>
        </authorList>
    </citation>
    <scope>NUCLEOTIDE SEQUENCE [LARGE SCALE GENOMIC DNA]</scope>
    <source>
        <strain evidence="11 12">GIHE-NHR1</strain>
    </source>
</reference>
<accession>A0ABX1LU89</accession>
<evidence type="ECO:0000313" key="11">
    <source>
        <dbReference type="EMBL" id="NMF59720.1"/>
    </source>
</evidence>
<evidence type="ECO:0000256" key="6">
    <source>
        <dbReference type="ARBA" id="ARBA00022840"/>
    </source>
</evidence>
<dbReference type="PROSITE" id="PS00108">
    <property type="entry name" value="PROTEIN_KINASE_ST"/>
    <property type="match status" value="1"/>
</dbReference>
<dbReference type="InterPro" id="IPR011009">
    <property type="entry name" value="Kinase-like_dom_sf"/>
</dbReference>
<organism evidence="11 12">
    <name type="scientific">Pseudanabaena yagii GIHE-NHR1</name>
    <dbReference type="NCBI Taxonomy" id="2722753"/>
    <lineage>
        <taxon>Bacteria</taxon>
        <taxon>Bacillati</taxon>
        <taxon>Cyanobacteriota</taxon>
        <taxon>Cyanophyceae</taxon>
        <taxon>Pseudanabaenales</taxon>
        <taxon>Pseudanabaenaceae</taxon>
        <taxon>Pseudanabaena</taxon>
        <taxon>Pseudanabaena yagii</taxon>
    </lineage>
</organism>
<keyword evidence="5 11" id="KW-0418">Kinase</keyword>
<dbReference type="InterPro" id="IPR000719">
    <property type="entry name" value="Prot_kinase_dom"/>
</dbReference>
<evidence type="ECO:0000256" key="2">
    <source>
        <dbReference type="ARBA" id="ARBA00022527"/>
    </source>
</evidence>
<evidence type="ECO:0000256" key="1">
    <source>
        <dbReference type="ARBA" id="ARBA00012513"/>
    </source>
</evidence>
<dbReference type="InterPro" id="IPR008271">
    <property type="entry name" value="Ser/Thr_kinase_AS"/>
</dbReference>
<keyword evidence="9" id="KW-0812">Transmembrane</keyword>
<comment type="caution">
    <text evidence="11">The sequence shown here is derived from an EMBL/GenBank/DDBJ whole genome shotgun (WGS) entry which is preliminary data.</text>
</comment>
<dbReference type="RefSeq" id="WP_169364717.1">
    <property type="nucleotide sequence ID" value="NZ_JAAVJL010000002.1"/>
</dbReference>
<dbReference type="PROSITE" id="PS50011">
    <property type="entry name" value="PROTEIN_KINASE_DOM"/>
    <property type="match status" value="1"/>
</dbReference>
<gene>
    <name evidence="11" type="ORF">HC246_17265</name>
</gene>
<keyword evidence="4" id="KW-0547">Nucleotide-binding</keyword>
<comment type="catalytic activity">
    <reaction evidence="8">
        <text>L-seryl-[protein] + ATP = O-phospho-L-seryl-[protein] + ADP + H(+)</text>
        <dbReference type="Rhea" id="RHEA:17989"/>
        <dbReference type="Rhea" id="RHEA-COMP:9863"/>
        <dbReference type="Rhea" id="RHEA-COMP:11604"/>
        <dbReference type="ChEBI" id="CHEBI:15378"/>
        <dbReference type="ChEBI" id="CHEBI:29999"/>
        <dbReference type="ChEBI" id="CHEBI:30616"/>
        <dbReference type="ChEBI" id="CHEBI:83421"/>
        <dbReference type="ChEBI" id="CHEBI:456216"/>
        <dbReference type="EC" id="2.7.11.1"/>
    </reaction>
</comment>
<dbReference type="EMBL" id="JAAVJL010000002">
    <property type="protein sequence ID" value="NMF59720.1"/>
    <property type="molecule type" value="Genomic_DNA"/>
</dbReference>
<keyword evidence="9" id="KW-1133">Transmembrane helix</keyword>
<evidence type="ECO:0000256" key="3">
    <source>
        <dbReference type="ARBA" id="ARBA00022679"/>
    </source>
</evidence>
<feature type="transmembrane region" description="Helical" evidence="9">
    <location>
        <begin position="318"/>
        <end position="341"/>
    </location>
</feature>
<keyword evidence="12" id="KW-1185">Reference proteome</keyword>
<sequence length="477" mass="55441">MKLIHNIGDIVNEYRITKFLGQGGIAATYLAENIQVNQTVAIKAITLKKVENFKMIELFEREAKVLAQLSHVSIPKYISYFQIDRPRQRIFYIVQQLAKGENLANLIENGWNPNELEVKQIAVRFLEILIYLQQIIPPVIHRDIKPQNVIYNRDLDFQDKEKIFLVDFGAVQDTYHNSLTGGSTIVGTYGYMAPEQFRGQAKLSTDLYGLGATLIFLLTHQHPSELPQKKLKIDWRSQVKEGKLGKHFETWLDRMIEPAIEERFRSAEEALAILRGEKTYTSYNNQRKARPATSKIVIKEISNKLVISIPQIFLRSNYSYFFLSIPIIWNVFLFFYLWIVFQTIDFASIINGISLGGLAFLAVFVFINIWIIFLFLIACVSKIYIEIDATSILFRREIFGWMVQNTRVIGKIGKILQVNLKNTLLSIRRGSPIMVCNLTIKRRNIRFASFLSEEEKQWLIEEIQDFVERQKLKLEEE</sequence>
<dbReference type="EC" id="2.7.11.1" evidence="1"/>
<evidence type="ECO:0000256" key="9">
    <source>
        <dbReference type="SAM" id="Phobius"/>
    </source>
</evidence>
<evidence type="ECO:0000313" key="12">
    <source>
        <dbReference type="Proteomes" id="UP000738376"/>
    </source>
</evidence>
<name>A0ABX1LU89_9CYAN</name>
<dbReference type="Pfam" id="PF00069">
    <property type="entry name" value="Pkinase"/>
    <property type="match status" value="1"/>
</dbReference>
<dbReference type="SMART" id="SM00220">
    <property type="entry name" value="S_TKc"/>
    <property type="match status" value="1"/>
</dbReference>
<feature type="transmembrane region" description="Helical" evidence="9">
    <location>
        <begin position="353"/>
        <end position="378"/>
    </location>
</feature>
<keyword evidence="6" id="KW-0067">ATP-binding</keyword>
<feature type="domain" description="Protein kinase" evidence="10">
    <location>
        <begin position="14"/>
        <end position="280"/>
    </location>
</feature>
<protein>
    <recommendedName>
        <fullName evidence="1">non-specific serine/threonine protein kinase</fullName>
        <ecNumber evidence="1">2.7.11.1</ecNumber>
    </recommendedName>
</protein>
<dbReference type="Gene3D" id="1.10.510.10">
    <property type="entry name" value="Transferase(Phosphotransferase) domain 1"/>
    <property type="match status" value="1"/>
</dbReference>
<keyword evidence="9" id="KW-0472">Membrane</keyword>
<proteinExistence type="predicted"/>
<keyword evidence="3" id="KW-0808">Transferase</keyword>
<evidence type="ECO:0000256" key="8">
    <source>
        <dbReference type="ARBA" id="ARBA00048679"/>
    </source>
</evidence>
<dbReference type="PANTHER" id="PTHR24363:SF0">
    <property type="entry name" value="SERINE_THREONINE KINASE LIKE DOMAIN CONTAINING 1"/>
    <property type="match status" value="1"/>
</dbReference>
<dbReference type="PANTHER" id="PTHR24363">
    <property type="entry name" value="SERINE/THREONINE PROTEIN KINASE"/>
    <property type="match status" value="1"/>
</dbReference>
<evidence type="ECO:0000256" key="4">
    <source>
        <dbReference type="ARBA" id="ARBA00022741"/>
    </source>
</evidence>
<dbReference type="CDD" id="cd14014">
    <property type="entry name" value="STKc_PknB_like"/>
    <property type="match status" value="1"/>
</dbReference>
<keyword evidence="2 11" id="KW-0723">Serine/threonine-protein kinase</keyword>
<evidence type="ECO:0000256" key="5">
    <source>
        <dbReference type="ARBA" id="ARBA00022777"/>
    </source>
</evidence>
<dbReference type="SUPFAM" id="SSF56112">
    <property type="entry name" value="Protein kinase-like (PK-like)"/>
    <property type="match status" value="1"/>
</dbReference>